<accession>A0A6P8LHT1</accession>
<evidence type="ECO:0000313" key="1">
    <source>
        <dbReference type="Proteomes" id="UP000515180"/>
    </source>
</evidence>
<dbReference type="RefSeq" id="XP_033174714.1">
    <property type="nucleotide sequence ID" value="XM_033318823.1"/>
</dbReference>
<protein>
    <submittedName>
        <fullName evidence="2">Uncharacterized protein LOC112212172</fullName>
    </submittedName>
</protein>
<dbReference type="AlphaFoldDB" id="A0A6P8LHT1"/>
<evidence type="ECO:0000313" key="2">
    <source>
        <dbReference type="RefSeq" id="XP_033174714.1"/>
    </source>
</evidence>
<reference evidence="2" key="1">
    <citation type="submission" date="2025-08" db="UniProtKB">
        <authorList>
            <consortium name="RefSeq"/>
        </authorList>
    </citation>
    <scope>IDENTIFICATION</scope>
</reference>
<proteinExistence type="predicted"/>
<sequence>MIRSDLNGATYEKQPVTLLPSTVVYLTLDLEGLHEICVALMRLRLCYSCAHLAFTGNYCHKKYFANNSRPVRSICIHLTEATTRTISADKLENTVKGTSICNRLRYNNIKCYTSGESPKI</sequence>
<organism evidence="1 2">
    <name type="scientific">Bombus impatiens</name>
    <name type="common">Bumblebee</name>
    <dbReference type="NCBI Taxonomy" id="132113"/>
    <lineage>
        <taxon>Eukaryota</taxon>
        <taxon>Metazoa</taxon>
        <taxon>Ecdysozoa</taxon>
        <taxon>Arthropoda</taxon>
        <taxon>Hexapoda</taxon>
        <taxon>Insecta</taxon>
        <taxon>Pterygota</taxon>
        <taxon>Neoptera</taxon>
        <taxon>Endopterygota</taxon>
        <taxon>Hymenoptera</taxon>
        <taxon>Apocrita</taxon>
        <taxon>Aculeata</taxon>
        <taxon>Apoidea</taxon>
        <taxon>Anthophila</taxon>
        <taxon>Apidae</taxon>
        <taxon>Bombus</taxon>
        <taxon>Pyrobombus</taxon>
    </lineage>
</organism>
<name>A0A6P8LHT1_BOMIM</name>
<dbReference type="GeneID" id="112212172"/>
<keyword evidence="1" id="KW-1185">Reference proteome</keyword>
<dbReference type="Proteomes" id="UP000515180">
    <property type="component" value="Unplaced"/>
</dbReference>
<gene>
    <name evidence="2" type="primary">LOC112212172</name>
</gene>